<name>A0ABP8W285_9ACTN</name>
<comment type="caution">
    <text evidence="1">The sequence shown here is derived from an EMBL/GenBank/DDBJ whole genome shotgun (WGS) entry which is preliminary data.</text>
</comment>
<protein>
    <recommendedName>
        <fullName evidence="3">DUF3515 domain-containing protein</fullName>
    </recommendedName>
</protein>
<dbReference type="EMBL" id="BAABIM010000001">
    <property type="protein sequence ID" value="GAA4678458.1"/>
    <property type="molecule type" value="Genomic_DNA"/>
</dbReference>
<dbReference type="RefSeq" id="WP_345264161.1">
    <property type="nucleotide sequence ID" value="NZ_BAABIM010000001.1"/>
</dbReference>
<evidence type="ECO:0000313" key="1">
    <source>
        <dbReference type="EMBL" id="GAA4678458.1"/>
    </source>
</evidence>
<accession>A0ABP8W285</accession>
<evidence type="ECO:0008006" key="3">
    <source>
        <dbReference type="Google" id="ProtNLM"/>
    </source>
</evidence>
<dbReference type="InterPro" id="IPR021903">
    <property type="entry name" value="DUF3515"/>
</dbReference>
<dbReference type="Pfam" id="PF12028">
    <property type="entry name" value="DUF3515"/>
    <property type="match status" value="1"/>
</dbReference>
<reference evidence="2" key="1">
    <citation type="journal article" date="2019" name="Int. J. Syst. Evol. Microbiol.">
        <title>The Global Catalogue of Microorganisms (GCM) 10K type strain sequencing project: providing services to taxonomists for standard genome sequencing and annotation.</title>
        <authorList>
            <consortium name="The Broad Institute Genomics Platform"/>
            <consortium name="The Broad Institute Genome Sequencing Center for Infectious Disease"/>
            <person name="Wu L."/>
            <person name="Ma J."/>
        </authorList>
    </citation>
    <scope>NUCLEOTIDE SEQUENCE [LARGE SCALE GENOMIC DNA]</scope>
    <source>
        <strain evidence="2">JCM 18127</strain>
    </source>
</reference>
<sequence>MLCSLAASLLAGCSADPVRVDPPPLPADLEPACRAFLDDLPPTLAEEEPAEVEPTGVLAAAYGDPAIVVTCTDAAPPEFDRFSACDQVNQVGWFVPESQVDEPEGDVEVYALSHSPIVRLEVPGEYRPNGVAAALAELAEPIRAHLTQIGPCL</sequence>
<gene>
    <name evidence="1" type="ORF">GCM10023226_14690</name>
</gene>
<keyword evidence="2" id="KW-1185">Reference proteome</keyword>
<evidence type="ECO:0000313" key="2">
    <source>
        <dbReference type="Proteomes" id="UP001500621"/>
    </source>
</evidence>
<dbReference type="Proteomes" id="UP001500621">
    <property type="component" value="Unassembled WGS sequence"/>
</dbReference>
<organism evidence="1 2">
    <name type="scientific">Nocardioides nanhaiensis</name>
    <dbReference type="NCBI Taxonomy" id="1476871"/>
    <lineage>
        <taxon>Bacteria</taxon>
        <taxon>Bacillati</taxon>
        <taxon>Actinomycetota</taxon>
        <taxon>Actinomycetes</taxon>
        <taxon>Propionibacteriales</taxon>
        <taxon>Nocardioidaceae</taxon>
        <taxon>Nocardioides</taxon>
    </lineage>
</organism>
<proteinExistence type="predicted"/>